<feature type="binding site" evidence="1">
    <location>
        <position position="345"/>
    </location>
    <ligand>
        <name>Mn(2+)</name>
        <dbReference type="ChEBI" id="CHEBI:29035"/>
        <label>2</label>
    </ligand>
</feature>
<evidence type="ECO:0000259" key="2">
    <source>
        <dbReference type="Pfam" id="PF07687"/>
    </source>
</evidence>
<sequence length="389" mass="42162">MKASLQEIEPIIKEVFNHLHNHPEISWQEVETTKYLKKFLEKEGFTVEGFDDSTGLVVTVGSGKPCIGLRTDIDALWQEVDGTYQANHSCGHDAHMAIVVGGLLVLRKIGIPKTGQLKVVFQPAEEKGNGALALIDKGVVDDIDYLYGVHLRPVQEISHGYSAPAILNGAARMLKGSIKGTDAHGARPHQGQNAIEVMALLVHAIRTIHVDPMVPHSAKMTMFQAGGESANIIPGTGIFSIDVRAQSNEVIEKLMVQVKKAVESVAELADVKISLETTAEIAAAQVDQTAVELMAAAIKETVGEEFLAPPIVTPGGEDFHYYTLKRPTIKATMLGLGCDLAPGLHHPKMAFNQDSLLTGIEILTRVVVRSFKHLENKNANDEKAEVTLK</sequence>
<evidence type="ECO:0000313" key="3">
    <source>
        <dbReference type="EMBL" id="PSL41417.1"/>
    </source>
</evidence>
<dbReference type="OrthoDB" id="2416606at2"/>
<dbReference type="NCBIfam" id="TIGR01891">
    <property type="entry name" value="amidohydrolases"/>
    <property type="match status" value="1"/>
</dbReference>
<dbReference type="Pfam" id="PF07687">
    <property type="entry name" value="M20_dimer"/>
    <property type="match status" value="1"/>
</dbReference>
<dbReference type="InterPro" id="IPR037484">
    <property type="entry name" value="AmhX-like"/>
</dbReference>
<feature type="binding site" evidence="1">
    <location>
        <position position="150"/>
    </location>
    <ligand>
        <name>Mn(2+)</name>
        <dbReference type="ChEBI" id="CHEBI:29035"/>
        <label>2</label>
    </ligand>
</feature>
<dbReference type="AlphaFoldDB" id="A0A2P8H5B4"/>
<dbReference type="PANTHER" id="PTHR11014:SF122">
    <property type="entry name" value="AMIDOHYDROLASE AMHX"/>
    <property type="match status" value="1"/>
</dbReference>
<feature type="binding site" evidence="1">
    <location>
        <position position="90"/>
    </location>
    <ligand>
        <name>Mn(2+)</name>
        <dbReference type="ChEBI" id="CHEBI:29035"/>
        <label>2</label>
    </ligand>
</feature>
<dbReference type="InterPro" id="IPR002933">
    <property type="entry name" value="Peptidase_M20"/>
</dbReference>
<organism evidence="3 4">
    <name type="scientific">Planomicrobium soli</name>
    <dbReference type="NCBI Taxonomy" id="1176648"/>
    <lineage>
        <taxon>Bacteria</taxon>
        <taxon>Bacillati</taxon>
        <taxon>Bacillota</taxon>
        <taxon>Bacilli</taxon>
        <taxon>Bacillales</taxon>
        <taxon>Caryophanaceae</taxon>
        <taxon>Planomicrobium</taxon>
    </lineage>
</organism>
<keyword evidence="1" id="KW-0479">Metal-binding</keyword>
<feature type="binding site" evidence="1">
    <location>
        <position position="126"/>
    </location>
    <ligand>
        <name>Mn(2+)</name>
        <dbReference type="ChEBI" id="CHEBI:29035"/>
        <label>2</label>
    </ligand>
</feature>
<dbReference type="GO" id="GO:0016787">
    <property type="term" value="F:hydrolase activity"/>
    <property type="evidence" value="ECO:0007669"/>
    <property type="project" value="UniProtKB-KW"/>
</dbReference>
<dbReference type="InterPro" id="IPR017439">
    <property type="entry name" value="Amidohydrolase"/>
</dbReference>
<evidence type="ECO:0000313" key="4">
    <source>
        <dbReference type="Proteomes" id="UP000242682"/>
    </source>
</evidence>
<dbReference type="Gene3D" id="3.30.70.360">
    <property type="match status" value="1"/>
</dbReference>
<comment type="caution">
    <text evidence="3">The sequence shown here is derived from an EMBL/GenBank/DDBJ whole genome shotgun (WGS) entry which is preliminary data.</text>
</comment>
<dbReference type="PANTHER" id="PTHR11014">
    <property type="entry name" value="PEPTIDASE M20 FAMILY MEMBER"/>
    <property type="match status" value="1"/>
</dbReference>
<keyword evidence="4" id="KW-1185">Reference proteome</keyword>
<dbReference type="EMBL" id="PYAT01000002">
    <property type="protein sequence ID" value="PSL41417.1"/>
    <property type="molecule type" value="Genomic_DNA"/>
</dbReference>
<dbReference type="GO" id="GO:0046872">
    <property type="term" value="F:metal ion binding"/>
    <property type="evidence" value="ECO:0007669"/>
    <property type="project" value="UniProtKB-KW"/>
</dbReference>
<protein>
    <submittedName>
        <fullName evidence="3">Amidohydrolase</fullName>
    </submittedName>
</protein>
<comment type="cofactor">
    <cofactor evidence="1">
        <name>Mn(2+)</name>
        <dbReference type="ChEBI" id="CHEBI:29035"/>
    </cofactor>
    <text evidence="1">The Mn(2+) ion enhances activity.</text>
</comment>
<dbReference type="CDD" id="cd08018">
    <property type="entry name" value="M20_Acy1_amhX-like"/>
    <property type="match status" value="1"/>
</dbReference>
<dbReference type="InterPro" id="IPR011650">
    <property type="entry name" value="Peptidase_M20_dimer"/>
</dbReference>
<keyword evidence="1" id="KW-0464">Manganese</keyword>
<feature type="domain" description="Peptidase M20 dimerisation" evidence="2">
    <location>
        <begin position="177"/>
        <end position="266"/>
    </location>
</feature>
<name>A0A2P8H5B4_9BACL</name>
<feature type="binding site" evidence="1">
    <location>
        <position position="92"/>
    </location>
    <ligand>
        <name>Mn(2+)</name>
        <dbReference type="ChEBI" id="CHEBI:29035"/>
        <label>2</label>
    </ligand>
</feature>
<dbReference type="InterPro" id="IPR036264">
    <property type="entry name" value="Bact_exopeptidase_dim_dom"/>
</dbReference>
<gene>
    <name evidence="3" type="ORF">B0H99_102100</name>
</gene>
<dbReference type="SUPFAM" id="SSF53187">
    <property type="entry name" value="Zn-dependent exopeptidases"/>
    <property type="match status" value="1"/>
</dbReference>
<dbReference type="RefSeq" id="WP_106532114.1">
    <property type="nucleotide sequence ID" value="NZ_PYAT01000002.1"/>
</dbReference>
<dbReference type="PIRSF" id="PIRSF005962">
    <property type="entry name" value="Pept_M20D_amidohydro"/>
    <property type="match status" value="1"/>
</dbReference>
<dbReference type="Gene3D" id="3.40.630.10">
    <property type="entry name" value="Zn peptidases"/>
    <property type="match status" value="1"/>
</dbReference>
<evidence type="ECO:0000256" key="1">
    <source>
        <dbReference type="PIRSR" id="PIRSR005962-1"/>
    </source>
</evidence>
<accession>A0A2P8H5B4</accession>
<dbReference type="Pfam" id="PF01546">
    <property type="entry name" value="Peptidase_M20"/>
    <property type="match status" value="1"/>
</dbReference>
<proteinExistence type="predicted"/>
<dbReference type="SUPFAM" id="SSF55031">
    <property type="entry name" value="Bacterial exopeptidase dimerisation domain"/>
    <property type="match status" value="1"/>
</dbReference>
<dbReference type="Proteomes" id="UP000242682">
    <property type="component" value="Unassembled WGS sequence"/>
</dbReference>
<reference evidence="3 4" key="1">
    <citation type="submission" date="2018-03" db="EMBL/GenBank/DDBJ databases">
        <title>Genomic Encyclopedia of Type Strains, Phase III (KMG-III): the genomes of soil and plant-associated and newly described type strains.</title>
        <authorList>
            <person name="Whitman W."/>
        </authorList>
    </citation>
    <scope>NUCLEOTIDE SEQUENCE [LARGE SCALE GENOMIC DNA]</scope>
    <source>
        <strain evidence="3 4">CGMCC 1.12259</strain>
    </source>
</reference>
<keyword evidence="3" id="KW-0378">Hydrolase</keyword>